<dbReference type="Proteomes" id="UP001215280">
    <property type="component" value="Unassembled WGS sequence"/>
</dbReference>
<keyword evidence="3" id="KW-1185">Reference proteome</keyword>
<reference evidence="2" key="1">
    <citation type="submission" date="2023-03" db="EMBL/GenBank/DDBJ databases">
        <title>Massive genome expansion in bonnet fungi (Mycena s.s.) driven by repeated elements and novel gene families across ecological guilds.</title>
        <authorList>
            <consortium name="Lawrence Berkeley National Laboratory"/>
            <person name="Harder C.B."/>
            <person name="Miyauchi S."/>
            <person name="Viragh M."/>
            <person name="Kuo A."/>
            <person name="Thoen E."/>
            <person name="Andreopoulos B."/>
            <person name="Lu D."/>
            <person name="Skrede I."/>
            <person name="Drula E."/>
            <person name="Henrissat B."/>
            <person name="Morin E."/>
            <person name="Kohler A."/>
            <person name="Barry K."/>
            <person name="LaButti K."/>
            <person name="Morin E."/>
            <person name="Salamov A."/>
            <person name="Lipzen A."/>
            <person name="Mereny Z."/>
            <person name="Hegedus B."/>
            <person name="Baldrian P."/>
            <person name="Stursova M."/>
            <person name="Weitz H."/>
            <person name="Taylor A."/>
            <person name="Grigoriev I.V."/>
            <person name="Nagy L.G."/>
            <person name="Martin F."/>
            <person name="Kauserud H."/>
        </authorList>
    </citation>
    <scope>NUCLEOTIDE SEQUENCE</scope>
    <source>
        <strain evidence="2">CBHHK188m</strain>
    </source>
</reference>
<gene>
    <name evidence="2" type="ORF">DFH07DRAFT_773275</name>
</gene>
<sequence length="314" mass="34882">MPVGRPRLKPEVKAQHVQESRKRYEDQQVSNLNADKRREAARLRMQRKRAAIEVSDFHTRRKYREKVAVNSEIYRARSPPFAPLSTAPSSPSTLTASAPSRTPSPPALADDAQIAAMDIALEKAPSAAPSASKLSLRERQAQRNAKYNSYLEAEDARLAADAAAQKKKEELAYLASTRGSASPERMRQQFARVLGPVSVLEWPPPDPSDSSVAQGLGGEPDPVLLNPLGQMQACQQRLVMPTALPTENCDGEDVERGWGKAPVMYAVSGRNRVFRDRERAMAALRESPGAELVFTRDEVELFQFLEDFDKKFKI</sequence>
<comment type="caution">
    <text evidence="2">The sequence shown here is derived from an EMBL/GenBank/DDBJ whole genome shotgun (WGS) entry which is preliminary data.</text>
</comment>
<feature type="compositionally biased region" description="Basic and acidic residues" evidence="1">
    <location>
        <begin position="8"/>
        <end position="26"/>
    </location>
</feature>
<evidence type="ECO:0000313" key="2">
    <source>
        <dbReference type="EMBL" id="KAJ7756082.1"/>
    </source>
</evidence>
<dbReference type="AlphaFoldDB" id="A0AAD7NDU7"/>
<evidence type="ECO:0000313" key="3">
    <source>
        <dbReference type="Proteomes" id="UP001215280"/>
    </source>
</evidence>
<feature type="region of interest" description="Disordered" evidence="1">
    <location>
        <begin position="79"/>
        <end position="108"/>
    </location>
</feature>
<protein>
    <submittedName>
        <fullName evidence="2">Uncharacterized protein</fullName>
    </submittedName>
</protein>
<evidence type="ECO:0000256" key="1">
    <source>
        <dbReference type="SAM" id="MobiDB-lite"/>
    </source>
</evidence>
<feature type="compositionally biased region" description="Low complexity" evidence="1">
    <location>
        <begin position="83"/>
        <end position="108"/>
    </location>
</feature>
<name>A0AAD7NDU7_9AGAR</name>
<accession>A0AAD7NDU7</accession>
<organism evidence="2 3">
    <name type="scientific">Mycena maculata</name>
    <dbReference type="NCBI Taxonomy" id="230809"/>
    <lineage>
        <taxon>Eukaryota</taxon>
        <taxon>Fungi</taxon>
        <taxon>Dikarya</taxon>
        <taxon>Basidiomycota</taxon>
        <taxon>Agaricomycotina</taxon>
        <taxon>Agaricomycetes</taxon>
        <taxon>Agaricomycetidae</taxon>
        <taxon>Agaricales</taxon>
        <taxon>Marasmiineae</taxon>
        <taxon>Mycenaceae</taxon>
        <taxon>Mycena</taxon>
    </lineage>
</organism>
<proteinExistence type="predicted"/>
<feature type="region of interest" description="Disordered" evidence="1">
    <location>
        <begin position="1"/>
        <end position="35"/>
    </location>
</feature>
<dbReference type="EMBL" id="JARJLG010000062">
    <property type="protein sequence ID" value="KAJ7756082.1"/>
    <property type="molecule type" value="Genomic_DNA"/>
</dbReference>